<keyword evidence="9" id="KW-1185">Reference proteome</keyword>
<evidence type="ECO:0000256" key="5">
    <source>
        <dbReference type="ARBA" id="ARBA00023315"/>
    </source>
</evidence>
<comment type="similarity">
    <text evidence="2">Belongs to the GPAT/DAPAT family.</text>
</comment>
<dbReference type="SUPFAM" id="SSF69593">
    <property type="entry name" value="Glycerol-3-phosphate (1)-acyltransferase"/>
    <property type="match status" value="1"/>
</dbReference>
<feature type="region of interest" description="Disordered" evidence="6">
    <location>
        <begin position="588"/>
        <end position="629"/>
    </location>
</feature>
<dbReference type="PANTHER" id="PTHR12563:SF17">
    <property type="entry name" value="DIHYDROXYACETONE PHOSPHATE ACYLTRANSFERASE"/>
    <property type="match status" value="1"/>
</dbReference>
<dbReference type="InterPro" id="IPR002123">
    <property type="entry name" value="Plipid/glycerol_acylTrfase"/>
</dbReference>
<feature type="compositionally biased region" description="Basic and acidic residues" evidence="6">
    <location>
        <begin position="555"/>
        <end position="564"/>
    </location>
</feature>
<evidence type="ECO:0000256" key="3">
    <source>
        <dbReference type="ARBA" id="ARBA00022679"/>
    </source>
</evidence>
<dbReference type="PANTHER" id="PTHR12563">
    <property type="entry name" value="GLYCEROL-3-PHOSPHATE ACYLTRANSFERASE"/>
    <property type="match status" value="1"/>
</dbReference>
<feature type="compositionally biased region" description="Basic and acidic residues" evidence="6">
    <location>
        <begin position="531"/>
        <end position="540"/>
    </location>
</feature>
<name>A0ABN3QUP5_9ACTN</name>
<dbReference type="Proteomes" id="UP001501509">
    <property type="component" value="Unassembled WGS sequence"/>
</dbReference>
<dbReference type="SMART" id="SM00563">
    <property type="entry name" value="PlsC"/>
    <property type="match status" value="1"/>
</dbReference>
<dbReference type="Pfam" id="PF19277">
    <property type="entry name" value="GPAT_C"/>
    <property type="match status" value="1"/>
</dbReference>
<dbReference type="InterPro" id="IPR022284">
    <property type="entry name" value="GPAT/DHAPAT"/>
</dbReference>
<proteinExistence type="inferred from homology"/>
<dbReference type="EMBL" id="BAAATD010000020">
    <property type="protein sequence ID" value="GAA2635795.1"/>
    <property type="molecule type" value="Genomic_DNA"/>
</dbReference>
<keyword evidence="5 8" id="KW-0012">Acyltransferase</keyword>
<protein>
    <submittedName>
        <fullName evidence="8">Lysophospholipid acyltransferase</fullName>
    </submittedName>
</protein>
<evidence type="ECO:0000256" key="6">
    <source>
        <dbReference type="SAM" id="MobiDB-lite"/>
    </source>
</evidence>
<dbReference type="GO" id="GO:0016746">
    <property type="term" value="F:acyltransferase activity"/>
    <property type="evidence" value="ECO:0007669"/>
    <property type="project" value="UniProtKB-KW"/>
</dbReference>
<keyword evidence="3" id="KW-0808">Transferase</keyword>
<organism evidence="8 9">
    <name type="scientific">Actinomadura fulvescens</name>
    <dbReference type="NCBI Taxonomy" id="46160"/>
    <lineage>
        <taxon>Bacteria</taxon>
        <taxon>Bacillati</taxon>
        <taxon>Actinomycetota</taxon>
        <taxon>Actinomycetes</taxon>
        <taxon>Streptosporangiales</taxon>
        <taxon>Thermomonosporaceae</taxon>
        <taxon>Actinomadura</taxon>
    </lineage>
</organism>
<evidence type="ECO:0000259" key="7">
    <source>
        <dbReference type="SMART" id="SM00563"/>
    </source>
</evidence>
<dbReference type="CDD" id="cd07993">
    <property type="entry name" value="LPLAT_DHAPAT-like"/>
    <property type="match status" value="1"/>
</dbReference>
<accession>A0ABN3QUP5</accession>
<feature type="domain" description="Phospholipid/glycerol acyltransferase" evidence="7">
    <location>
        <begin position="93"/>
        <end position="220"/>
    </location>
</feature>
<dbReference type="InterPro" id="IPR041728">
    <property type="entry name" value="GPAT/DHAPAT_LPLAT"/>
</dbReference>
<gene>
    <name evidence="8" type="ORF">GCM10010411_88590</name>
</gene>
<evidence type="ECO:0000256" key="1">
    <source>
        <dbReference type="ARBA" id="ARBA00004184"/>
    </source>
</evidence>
<evidence type="ECO:0000256" key="2">
    <source>
        <dbReference type="ARBA" id="ARBA00007937"/>
    </source>
</evidence>
<feature type="compositionally biased region" description="Polar residues" evidence="6">
    <location>
        <begin position="603"/>
        <end position="619"/>
    </location>
</feature>
<comment type="subcellular location">
    <subcellularLocation>
        <location evidence="1">Endomembrane system</location>
        <topology evidence="1">Peripheral membrane protein</topology>
    </subcellularLocation>
</comment>
<comment type="caution">
    <text evidence="8">The sequence shown here is derived from an EMBL/GenBank/DDBJ whole genome shotgun (WGS) entry which is preliminary data.</text>
</comment>
<dbReference type="Pfam" id="PF01553">
    <property type="entry name" value="Acyltransferase"/>
    <property type="match status" value="1"/>
</dbReference>
<dbReference type="InterPro" id="IPR045520">
    <property type="entry name" value="GPAT/DHAPAT_C"/>
</dbReference>
<evidence type="ECO:0000313" key="9">
    <source>
        <dbReference type="Proteomes" id="UP001501509"/>
    </source>
</evidence>
<reference evidence="8 9" key="1">
    <citation type="journal article" date="2019" name="Int. J. Syst. Evol. Microbiol.">
        <title>The Global Catalogue of Microorganisms (GCM) 10K type strain sequencing project: providing services to taxonomists for standard genome sequencing and annotation.</title>
        <authorList>
            <consortium name="The Broad Institute Genomics Platform"/>
            <consortium name="The Broad Institute Genome Sequencing Center for Infectious Disease"/>
            <person name="Wu L."/>
            <person name="Ma J."/>
        </authorList>
    </citation>
    <scope>NUCLEOTIDE SEQUENCE [LARGE SCALE GENOMIC DNA]</scope>
    <source>
        <strain evidence="8 9">JCM 6833</strain>
    </source>
</reference>
<evidence type="ECO:0000256" key="4">
    <source>
        <dbReference type="ARBA" id="ARBA00023136"/>
    </source>
</evidence>
<evidence type="ECO:0000313" key="8">
    <source>
        <dbReference type="EMBL" id="GAA2635795.1"/>
    </source>
</evidence>
<keyword evidence="4" id="KW-0472">Membrane</keyword>
<feature type="region of interest" description="Disordered" evidence="6">
    <location>
        <begin position="512"/>
        <end position="564"/>
    </location>
</feature>
<sequence length="651" mass="70964">MRRASLRPVVDEVLGTPDVQAMTAATAAQLGMSTEQAEAKLRACLPPLIPTQEKLAARLTRRTMYPAMGLCWDLRMDRSAAAEICRLGERHPLVFLPLHRSYADPMILTRVFQTAGLPPTIRFAGDNLSFWPLGSLGRRTGTVFIRRSFVGDRLYALAVRSYLRYAVRQGLNLEWYPEGGRSRTGRLRPVRNGLIRDLIDALDSCPSGDAYVVPVTVSYEILPDAEQLVAEDAGVTKHPEGIRWLVDHWLTCWRLRGGRAWVSFGSPFSIRECTGQTQAGASTWRAARTVATELAGRLRAANPITPGGLLLLLLTGGHREPRDVWQIMRELKPLMAFVGDRAIPTVDLQALASQAEVQHVLERLVRAGTVETTGDAAFPRRYRIGSAQARLAAFYREQAAHWFVPRAIAELVLATTSYGAAVEAEAEAEERASRLHSVLGGLFPLPELPAFLESLHRELAAMGWPGERVGADAAPDPVRLLTAQPLLLAHRVLGGALEAALAAATVLADDPTRTERPELPAGNGALTGRWPESRSQERWRAAVTAATKATNSGQDTERRAERRQAHAAELATLVRALDFLADLDTHAAADQTRPTADGEMPTVNETTDDQSPATFSTDETGAAAPAVPLRFADSRTLARGIVRTDDGSEKP</sequence>